<feature type="transmembrane region" description="Helical" evidence="4">
    <location>
        <begin position="170"/>
        <end position="190"/>
    </location>
</feature>
<dbReference type="InterPro" id="IPR036259">
    <property type="entry name" value="MFS_trans_sf"/>
</dbReference>
<reference evidence="6" key="1">
    <citation type="submission" date="2019-04" db="EMBL/GenBank/DDBJ databases">
        <title>Whole genome sequencing of cave bacteria.</title>
        <authorList>
            <person name="Gan H.M."/>
            <person name="Barton H."/>
            <person name="Savka M.A."/>
        </authorList>
    </citation>
    <scope>NUCLEOTIDE SEQUENCE [LARGE SCALE GENOMIC DNA]</scope>
    <source>
        <strain evidence="6">LC387</strain>
    </source>
</reference>
<gene>
    <name evidence="6" type="ORF">YH63_015205</name>
</gene>
<dbReference type="InterPro" id="IPR020846">
    <property type="entry name" value="MFS_dom"/>
</dbReference>
<feature type="transmembrane region" description="Helical" evidence="4">
    <location>
        <begin position="105"/>
        <end position="125"/>
    </location>
</feature>
<dbReference type="AlphaFoldDB" id="A0A4U6BSS0"/>
<dbReference type="Proteomes" id="UP000034832">
    <property type="component" value="Unassembled WGS sequence"/>
</dbReference>
<comment type="caution">
    <text evidence="6">The sequence shown here is derived from an EMBL/GenBank/DDBJ whole genome shotgun (WGS) entry which is preliminary data.</text>
</comment>
<dbReference type="STRING" id="211460.YH63_03805"/>
<feature type="transmembrane region" description="Helical" evidence="4">
    <location>
        <begin position="137"/>
        <end position="158"/>
    </location>
</feature>
<feature type="domain" description="Major facilitator superfamily (MFS) profile" evidence="5">
    <location>
        <begin position="1"/>
        <end position="403"/>
    </location>
</feature>
<feature type="transmembrane region" description="Helical" evidence="4">
    <location>
        <begin position="377"/>
        <end position="398"/>
    </location>
</feature>
<evidence type="ECO:0000256" key="1">
    <source>
        <dbReference type="ARBA" id="ARBA00022692"/>
    </source>
</evidence>
<dbReference type="Pfam" id="PF07690">
    <property type="entry name" value="MFS_1"/>
    <property type="match status" value="1"/>
</dbReference>
<sequence length="420" mass="43717">MAARTSHAGWKVVIGSGIGISFGSLVFMGAGFALLASAWARQFGWTQPELAKAATIFLLIQTAMYPVCGWMLDRWGSRKVATGSIALFAISLILLSQIGNSLTQMYLAFGLVSLVSAGTNVVSYARAIAFWFDRRRGLALGLAASAQAVGSFFIPILAQKIIAQSGWSAALLSLAAVELLICLPLVALLVKDNPDGAQSAETAPGAKREAPGMDVRDIVRTATFWKLAVCFAIMGLSLYAIAANIAFILTETAGMPLADVAMIQAVSGLSVLLGRIGFGYLLDKLQAPVVGILTVTLAAACFGLYATATAPALIFVAAATGGIAVGGETDLMPYLASRYFGTRAVSKTFGWFLFAFFIGAAIGPVAFAQLSAAHGGAVVPLFLLAALQLIPAALFLSLGRYPEAATEADVTSAKSARRAM</sequence>
<dbReference type="PANTHER" id="PTHR11360:SF290">
    <property type="entry name" value="MONOCARBOXYLATE MFS PERMEASE"/>
    <property type="match status" value="1"/>
</dbReference>
<dbReference type="GO" id="GO:0022857">
    <property type="term" value="F:transmembrane transporter activity"/>
    <property type="evidence" value="ECO:0007669"/>
    <property type="project" value="InterPro"/>
</dbReference>
<feature type="transmembrane region" description="Helical" evidence="4">
    <location>
        <begin position="289"/>
        <end position="306"/>
    </location>
</feature>
<keyword evidence="3 4" id="KW-0472">Membrane</keyword>
<feature type="transmembrane region" description="Helical" evidence="4">
    <location>
        <begin position="12"/>
        <end position="38"/>
    </location>
</feature>
<name>A0A4U6BSS0_9BRAD</name>
<organism evidence="6 7">
    <name type="scientific">Afipia massiliensis</name>
    <dbReference type="NCBI Taxonomy" id="211460"/>
    <lineage>
        <taxon>Bacteria</taxon>
        <taxon>Pseudomonadati</taxon>
        <taxon>Pseudomonadota</taxon>
        <taxon>Alphaproteobacteria</taxon>
        <taxon>Hyphomicrobiales</taxon>
        <taxon>Nitrobacteraceae</taxon>
        <taxon>Afipia</taxon>
    </lineage>
</organism>
<dbReference type="InterPro" id="IPR050327">
    <property type="entry name" value="Proton-linked_MCT"/>
</dbReference>
<feature type="transmembrane region" description="Helical" evidence="4">
    <location>
        <begin position="348"/>
        <end position="371"/>
    </location>
</feature>
<dbReference type="PROSITE" id="PS50850">
    <property type="entry name" value="MFS"/>
    <property type="match status" value="1"/>
</dbReference>
<evidence type="ECO:0000256" key="4">
    <source>
        <dbReference type="SAM" id="Phobius"/>
    </source>
</evidence>
<feature type="transmembrane region" description="Helical" evidence="4">
    <location>
        <begin position="261"/>
        <end position="282"/>
    </location>
</feature>
<dbReference type="OrthoDB" id="9796632at2"/>
<feature type="transmembrane region" description="Helical" evidence="4">
    <location>
        <begin position="80"/>
        <end position="99"/>
    </location>
</feature>
<feature type="transmembrane region" description="Helical" evidence="4">
    <location>
        <begin position="312"/>
        <end position="336"/>
    </location>
</feature>
<proteinExistence type="predicted"/>
<evidence type="ECO:0000256" key="3">
    <source>
        <dbReference type="ARBA" id="ARBA00023136"/>
    </source>
</evidence>
<dbReference type="Gene3D" id="1.20.1250.20">
    <property type="entry name" value="MFS general substrate transporter like domains"/>
    <property type="match status" value="2"/>
</dbReference>
<accession>A0A4U6BSS0</accession>
<keyword evidence="7" id="KW-1185">Reference proteome</keyword>
<dbReference type="InterPro" id="IPR011701">
    <property type="entry name" value="MFS"/>
</dbReference>
<evidence type="ECO:0000313" key="6">
    <source>
        <dbReference type="EMBL" id="TKT72665.1"/>
    </source>
</evidence>
<feature type="transmembrane region" description="Helical" evidence="4">
    <location>
        <begin position="50"/>
        <end position="68"/>
    </location>
</feature>
<dbReference type="EMBL" id="LBIA02000001">
    <property type="protein sequence ID" value="TKT72665.1"/>
    <property type="molecule type" value="Genomic_DNA"/>
</dbReference>
<dbReference type="SUPFAM" id="SSF103473">
    <property type="entry name" value="MFS general substrate transporter"/>
    <property type="match status" value="1"/>
</dbReference>
<evidence type="ECO:0000256" key="2">
    <source>
        <dbReference type="ARBA" id="ARBA00022989"/>
    </source>
</evidence>
<protein>
    <submittedName>
        <fullName evidence="6">MFS transporter</fullName>
    </submittedName>
</protein>
<keyword evidence="1 4" id="KW-0812">Transmembrane</keyword>
<dbReference type="PANTHER" id="PTHR11360">
    <property type="entry name" value="MONOCARBOXYLATE TRANSPORTER"/>
    <property type="match status" value="1"/>
</dbReference>
<evidence type="ECO:0000259" key="5">
    <source>
        <dbReference type="PROSITE" id="PS50850"/>
    </source>
</evidence>
<evidence type="ECO:0000313" key="7">
    <source>
        <dbReference type="Proteomes" id="UP000034832"/>
    </source>
</evidence>
<dbReference type="RefSeq" id="WP_046826867.1">
    <property type="nucleotide sequence ID" value="NZ_LBIA02000001.1"/>
</dbReference>
<keyword evidence="2 4" id="KW-1133">Transmembrane helix</keyword>
<feature type="transmembrane region" description="Helical" evidence="4">
    <location>
        <begin position="224"/>
        <end position="249"/>
    </location>
</feature>